<dbReference type="STRING" id="1121455.SAMN02745728_00034"/>
<evidence type="ECO:0000256" key="5">
    <source>
        <dbReference type="ARBA" id="ARBA00023136"/>
    </source>
</evidence>
<keyword evidence="2" id="KW-1003">Cell membrane</keyword>
<evidence type="ECO:0000256" key="2">
    <source>
        <dbReference type="ARBA" id="ARBA00022475"/>
    </source>
</evidence>
<dbReference type="EMBL" id="FRDI01000002">
    <property type="protein sequence ID" value="SHN48717.1"/>
    <property type="molecule type" value="Genomic_DNA"/>
</dbReference>
<organism evidence="10 11">
    <name type="scientific">Desulfovibrio litoralis DSM 11393</name>
    <dbReference type="NCBI Taxonomy" id="1121455"/>
    <lineage>
        <taxon>Bacteria</taxon>
        <taxon>Pseudomonadati</taxon>
        <taxon>Thermodesulfobacteriota</taxon>
        <taxon>Desulfovibrionia</taxon>
        <taxon>Desulfovibrionales</taxon>
        <taxon>Desulfovibrionaceae</taxon>
        <taxon>Desulfovibrio</taxon>
    </lineage>
</organism>
<evidence type="ECO:0000256" key="1">
    <source>
        <dbReference type="ARBA" id="ARBA00004651"/>
    </source>
</evidence>
<keyword evidence="5 7" id="KW-0472">Membrane</keyword>
<dbReference type="OrthoDB" id="9802264at2"/>
<comment type="subcellular location">
    <subcellularLocation>
        <location evidence="1">Cell membrane</location>
        <topology evidence="1">Multi-pass membrane protein</topology>
    </subcellularLocation>
</comment>
<feature type="transmembrane region" description="Helical" evidence="7">
    <location>
        <begin position="386"/>
        <end position="409"/>
    </location>
</feature>
<name>A0A1M7RQS7_9BACT</name>
<feature type="transmembrane region" description="Helical" evidence="7">
    <location>
        <begin position="301"/>
        <end position="327"/>
    </location>
</feature>
<accession>A0A1M7RQS7</accession>
<evidence type="ECO:0000256" key="6">
    <source>
        <dbReference type="ARBA" id="ARBA00038076"/>
    </source>
</evidence>
<dbReference type="RefSeq" id="WP_072695299.1">
    <property type="nucleotide sequence ID" value="NZ_FRDI01000002.1"/>
</dbReference>
<evidence type="ECO:0000256" key="7">
    <source>
        <dbReference type="SAM" id="Phobius"/>
    </source>
</evidence>
<feature type="domain" description="ABC3 transporter permease C-terminal" evidence="8">
    <location>
        <begin position="308"/>
        <end position="420"/>
    </location>
</feature>
<comment type="similarity">
    <text evidence="6">Belongs to the ABC-4 integral membrane protein family.</text>
</comment>
<feature type="transmembrane region" description="Helical" evidence="7">
    <location>
        <begin position="43"/>
        <end position="63"/>
    </location>
</feature>
<dbReference type="GO" id="GO:0022857">
    <property type="term" value="F:transmembrane transporter activity"/>
    <property type="evidence" value="ECO:0007669"/>
    <property type="project" value="TreeGrafter"/>
</dbReference>
<dbReference type="GO" id="GO:0005886">
    <property type="term" value="C:plasma membrane"/>
    <property type="evidence" value="ECO:0007669"/>
    <property type="project" value="UniProtKB-SubCell"/>
</dbReference>
<protein>
    <submittedName>
        <fullName evidence="10">Putative ABC transport system permease protein</fullName>
    </submittedName>
</protein>
<evidence type="ECO:0000256" key="3">
    <source>
        <dbReference type="ARBA" id="ARBA00022692"/>
    </source>
</evidence>
<reference evidence="10 11" key="1">
    <citation type="submission" date="2016-12" db="EMBL/GenBank/DDBJ databases">
        <authorList>
            <person name="Song W.-J."/>
            <person name="Kurnit D.M."/>
        </authorList>
    </citation>
    <scope>NUCLEOTIDE SEQUENCE [LARGE SCALE GENOMIC DNA]</scope>
    <source>
        <strain evidence="10 11">DSM 11393</strain>
    </source>
</reference>
<proteinExistence type="inferred from homology"/>
<feature type="domain" description="MacB-like periplasmic core" evidence="9">
    <location>
        <begin position="42"/>
        <end position="264"/>
    </location>
</feature>
<keyword evidence="11" id="KW-1185">Reference proteome</keyword>
<sequence>MQTTTTRLKTTFYSQGYALKIIFLLRFLVLSFQALLAYKLRSLFVILAISLGIASLTIIIASIDGANKKADEISNVFGPDALMVFGGDILAQSSGKRTLTLTWEDAKVMRASLPSAYIVLPMRAKSQVLLRYQNNSFTTNIVVGSTENYATAWNWPLAEGRDFTAEDVEKGASVCLLAHLPATKLFGNANPVGKNILLNGVPFTVIGILSFRGLSTPGGGEIDDRVIIPLTTLTKRFNMDKLYFRALRVKFLDSENMEYNKEQVASLLRKLHKIEDGGSDDFSIITAMDIQKFLNMLKGGLVIFLGITAAAAMSVGGFVLANLFYLSVAERKVEIGLKKALGATSRDILIQFMFESVLLTLLGAVLGLVIGLFFGQILTSLGLIEIALSFKVFLLALLASVLIGLIFGLRPAKEAARLDPILALKGGD</sequence>
<dbReference type="AlphaFoldDB" id="A0A1M7RQS7"/>
<dbReference type="PANTHER" id="PTHR30572">
    <property type="entry name" value="MEMBRANE COMPONENT OF TRANSPORTER-RELATED"/>
    <property type="match status" value="1"/>
</dbReference>
<evidence type="ECO:0000313" key="11">
    <source>
        <dbReference type="Proteomes" id="UP000186469"/>
    </source>
</evidence>
<evidence type="ECO:0000259" key="8">
    <source>
        <dbReference type="Pfam" id="PF02687"/>
    </source>
</evidence>
<dbReference type="InterPro" id="IPR025857">
    <property type="entry name" value="MacB_PCD"/>
</dbReference>
<keyword evidence="4 7" id="KW-1133">Transmembrane helix</keyword>
<dbReference type="InterPro" id="IPR050250">
    <property type="entry name" value="Macrolide_Exporter_MacB"/>
</dbReference>
<dbReference type="InterPro" id="IPR003838">
    <property type="entry name" value="ABC3_permease_C"/>
</dbReference>
<feature type="transmembrane region" description="Helical" evidence="7">
    <location>
        <begin position="348"/>
        <end position="374"/>
    </location>
</feature>
<evidence type="ECO:0000259" key="9">
    <source>
        <dbReference type="Pfam" id="PF12704"/>
    </source>
</evidence>
<dbReference type="Pfam" id="PF12704">
    <property type="entry name" value="MacB_PCD"/>
    <property type="match status" value="1"/>
</dbReference>
<evidence type="ECO:0000313" key="10">
    <source>
        <dbReference type="EMBL" id="SHN48717.1"/>
    </source>
</evidence>
<keyword evidence="3 7" id="KW-0812">Transmembrane</keyword>
<dbReference type="Proteomes" id="UP000186469">
    <property type="component" value="Unassembled WGS sequence"/>
</dbReference>
<dbReference type="PANTHER" id="PTHR30572:SF4">
    <property type="entry name" value="ABC TRANSPORTER PERMEASE YTRF"/>
    <property type="match status" value="1"/>
</dbReference>
<dbReference type="Pfam" id="PF02687">
    <property type="entry name" value="FtsX"/>
    <property type="match status" value="1"/>
</dbReference>
<gene>
    <name evidence="10" type="ORF">SAMN02745728_00034</name>
</gene>
<evidence type="ECO:0000256" key="4">
    <source>
        <dbReference type="ARBA" id="ARBA00022989"/>
    </source>
</evidence>
<feature type="transmembrane region" description="Helical" evidence="7">
    <location>
        <begin position="17"/>
        <end position="36"/>
    </location>
</feature>